<dbReference type="Pfam" id="PF01037">
    <property type="entry name" value="AsnC_trans_reg"/>
    <property type="match status" value="1"/>
</dbReference>
<evidence type="ECO:0000256" key="1">
    <source>
        <dbReference type="ARBA" id="ARBA00023015"/>
    </source>
</evidence>
<dbReference type="InterPro" id="IPR019887">
    <property type="entry name" value="Tscrpt_reg_AsnC/Lrp_C"/>
</dbReference>
<dbReference type="Gene3D" id="1.10.10.10">
    <property type="entry name" value="Winged helix-like DNA-binding domain superfamily/Winged helix DNA-binding domain"/>
    <property type="match status" value="1"/>
</dbReference>
<dbReference type="RefSeq" id="WP_073179156.1">
    <property type="nucleotide sequence ID" value="NZ_FQWL01000003.1"/>
</dbReference>
<keyword evidence="2" id="KW-0238">DNA-binding</keyword>
<evidence type="ECO:0000256" key="3">
    <source>
        <dbReference type="ARBA" id="ARBA00023163"/>
    </source>
</evidence>
<accession>A0A1M5LT66</accession>
<dbReference type="InterPro" id="IPR011991">
    <property type="entry name" value="ArsR-like_HTH"/>
</dbReference>
<dbReference type="Pfam" id="PF13412">
    <property type="entry name" value="HTH_24"/>
    <property type="match status" value="1"/>
</dbReference>
<dbReference type="InterPro" id="IPR000485">
    <property type="entry name" value="AsnC-type_HTH_dom"/>
</dbReference>
<dbReference type="GO" id="GO:0006355">
    <property type="term" value="P:regulation of DNA-templated transcription"/>
    <property type="evidence" value="ECO:0007669"/>
    <property type="project" value="UniProtKB-ARBA"/>
</dbReference>
<reference evidence="6" key="1">
    <citation type="submission" date="2016-11" db="EMBL/GenBank/DDBJ databases">
        <authorList>
            <person name="Varghese N."/>
            <person name="Submissions S."/>
        </authorList>
    </citation>
    <scope>NUCLEOTIDE SEQUENCE [LARGE SCALE GENOMIC DNA]</scope>
    <source>
        <strain evidence="6">DSM 22638</strain>
    </source>
</reference>
<gene>
    <name evidence="5" type="ORF">SAMN04488116_2059</name>
</gene>
<dbReference type="SMART" id="SM00344">
    <property type="entry name" value="HTH_ASNC"/>
    <property type="match status" value="1"/>
</dbReference>
<feature type="domain" description="HTH asnC-type" evidence="4">
    <location>
        <begin position="3"/>
        <end position="64"/>
    </location>
</feature>
<dbReference type="STRING" id="570519.SAMN04488116_2059"/>
<evidence type="ECO:0000256" key="2">
    <source>
        <dbReference type="ARBA" id="ARBA00023125"/>
    </source>
</evidence>
<dbReference type="OrthoDB" id="9800326at2"/>
<keyword evidence="6" id="KW-1185">Reference proteome</keyword>
<dbReference type="InterPro" id="IPR036390">
    <property type="entry name" value="WH_DNA-bd_sf"/>
</dbReference>
<dbReference type="Proteomes" id="UP000184532">
    <property type="component" value="Unassembled WGS sequence"/>
</dbReference>
<dbReference type="CDD" id="cd00090">
    <property type="entry name" value="HTH_ARSR"/>
    <property type="match status" value="1"/>
</dbReference>
<dbReference type="PROSITE" id="PS50956">
    <property type="entry name" value="HTH_ASNC_2"/>
    <property type="match status" value="1"/>
</dbReference>
<dbReference type="GO" id="GO:0043200">
    <property type="term" value="P:response to amino acid"/>
    <property type="evidence" value="ECO:0007669"/>
    <property type="project" value="TreeGrafter"/>
</dbReference>
<dbReference type="InterPro" id="IPR011008">
    <property type="entry name" value="Dimeric_a/b-barrel"/>
</dbReference>
<dbReference type="Gene3D" id="3.30.70.920">
    <property type="match status" value="1"/>
</dbReference>
<dbReference type="SUPFAM" id="SSF46785">
    <property type="entry name" value="Winged helix' DNA-binding domain"/>
    <property type="match status" value="1"/>
</dbReference>
<evidence type="ECO:0000313" key="5">
    <source>
        <dbReference type="EMBL" id="SHG67829.1"/>
    </source>
</evidence>
<keyword evidence="1" id="KW-0805">Transcription regulation</keyword>
<sequence>MKVDEINWKILEALQQDARISLKEISKLVGLASPTVAERIQKMEDAGIIQGYNAKLNMHSLGYTLGVYISIKIRFGQVQQFENYIASVPEICECHKLTGHDCMLMKGYVRDPKHLEDLNTRLAIYGELTTSLILTSIVDGKVCSSPF</sequence>
<dbReference type="GO" id="GO:0043565">
    <property type="term" value="F:sequence-specific DNA binding"/>
    <property type="evidence" value="ECO:0007669"/>
    <property type="project" value="InterPro"/>
</dbReference>
<evidence type="ECO:0000313" key="6">
    <source>
        <dbReference type="Proteomes" id="UP000184532"/>
    </source>
</evidence>
<dbReference type="InterPro" id="IPR019888">
    <property type="entry name" value="Tscrpt_reg_AsnC-like"/>
</dbReference>
<dbReference type="PRINTS" id="PR00033">
    <property type="entry name" value="HTHASNC"/>
</dbReference>
<dbReference type="AlphaFoldDB" id="A0A1M5LT66"/>
<dbReference type="PANTHER" id="PTHR30154:SF53">
    <property type="entry name" value="HTH-TYPE TRANSCRIPTIONAL REGULATOR LRPC"/>
    <property type="match status" value="1"/>
</dbReference>
<dbReference type="GO" id="GO:0005829">
    <property type="term" value="C:cytosol"/>
    <property type="evidence" value="ECO:0007669"/>
    <property type="project" value="TreeGrafter"/>
</dbReference>
<dbReference type="InterPro" id="IPR036388">
    <property type="entry name" value="WH-like_DNA-bd_sf"/>
</dbReference>
<organism evidence="5 6">
    <name type="scientific">Flagellimonas flava</name>
    <dbReference type="NCBI Taxonomy" id="570519"/>
    <lineage>
        <taxon>Bacteria</taxon>
        <taxon>Pseudomonadati</taxon>
        <taxon>Bacteroidota</taxon>
        <taxon>Flavobacteriia</taxon>
        <taxon>Flavobacteriales</taxon>
        <taxon>Flavobacteriaceae</taxon>
        <taxon>Flagellimonas</taxon>
    </lineage>
</organism>
<dbReference type="PANTHER" id="PTHR30154">
    <property type="entry name" value="LEUCINE-RESPONSIVE REGULATORY PROTEIN"/>
    <property type="match status" value="1"/>
</dbReference>
<dbReference type="EMBL" id="FQWL01000003">
    <property type="protein sequence ID" value="SHG67829.1"/>
    <property type="molecule type" value="Genomic_DNA"/>
</dbReference>
<protein>
    <submittedName>
        <fullName evidence="5">Transcriptional regulator, AsnC family</fullName>
    </submittedName>
</protein>
<proteinExistence type="predicted"/>
<evidence type="ECO:0000259" key="4">
    <source>
        <dbReference type="PROSITE" id="PS50956"/>
    </source>
</evidence>
<keyword evidence="3" id="KW-0804">Transcription</keyword>
<dbReference type="SUPFAM" id="SSF54909">
    <property type="entry name" value="Dimeric alpha+beta barrel"/>
    <property type="match status" value="1"/>
</dbReference>
<name>A0A1M5LT66_9FLAO</name>